<gene>
    <name evidence="6" type="ORF">NX722_15470</name>
</gene>
<protein>
    <submittedName>
        <fullName evidence="6">ChbG/HpnK family deacetylase</fullName>
    </submittedName>
</protein>
<dbReference type="CDD" id="cd10807">
    <property type="entry name" value="YdjC_like_3"/>
    <property type="match status" value="1"/>
</dbReference>
<dbReference type="Gene3D" id="3.20.20.370">
    <property type="entry name" value="Glycoside hydrolase/deacetylase"/>
    <property type="match status" value="1"/>
</dbReference>
<keyword evidence="3" id="KW-0378">Hydrolase</keyword>
<evidence type="ECO:0000256" key="2">
    <source>
        <dbReference type="ARBA" id="ARBA00022723"/>
    </source>
</evidence>
<proteinExistence type="predicted"/>
<evidence type="ECO:0000256" key="1">
    <source>
        <dbReference type="ARBA" id="ARBA00001946"/>
    </source>
</evidence>
<accession>A0ABT3MX83</accession>
<keyword evidence="2" id="KW-0479">Metal-binding</keyword>
<evidence type="ECO:0000256" key="5">
    <source>
        <dbReference type="ARBA" id="ARBA00023277"/>
    </source>
</evidence>
<keyword evidence="4" id="KW-0460">Magnesium</keyword>
<name>A0ABT3MX83_9GAMM</name>
<reference evidence="6 7" key="1">
    <citation type="submission" date="2022-10" db="EMBL/GenBank/DDBJ databases">
        <title>High-quality genome sequences of two octocoral-associated bacteria, Endozoicomonas euniceicola EF212 and Endozoicomonas gorgoniicola PS125.</title>
        <authorList>
            <person name="Chiou Y.-J."/>
            <person name="Chen Y.-H."/>
        </authorList>
    </citation>
    <scope>NUCLEOTIDE SEQUENCE [LARGE SCALE GENOMIC DNA]</scope>
    <source>
        <strain evidence="6 7">PS125</strain>
    </source>
</reference>
<comment type="cofactor">
    <cofactor evidence="1">
        <name>Mg(2+)</name>
        <dbReference type="ChEBI" id="CHEBI:18420"/>
    </cofactor>
</comment>
<dbReference type="Proteomes" id="UP001209854">
    <property type="component" value="Unassembled WGS sequence"/>
</dbReference>
<evidence type="ECO:0000313" key="7">
    <source>
        <dbReference type="Proteomes" id="UP001209854"/>
    </source>
</evidence>
<dbReference type="SUPFAM" id="SSF88713">
    <property type="entry name" value="Glycoside hydrolase/deacetylase"/>
    <property type="match status" value="1"/>
</dbReference>
<dbReference type="Pfam" id="PF04794">
    <property type="entry name" value="YdjC"/>
    <property type="match status" value="1"/>
</dbReference>
<keyword evidence="5" id="KW-0119">Carbohydrate metabolism</keyword>
<evidence type="ECO:0000256" key="3">
    <source>
        <dbReference type="ARBA" id="ARBA00022801"/>
    </source>
</evidence>
<dbReference type="InterPro" id="IPR011330">
    <property type="entry name" value="Glyco_hydro/deAcase_b/a-brl"/>
</dbReference>
<keyword evidence="7" id="KW-1185">Reference proteome</keyword>
<dbReference type="RefSeq" id="WP_262563733.1">
    <property type="nucleotide sequence ID" value="NZ_JAPFCC010000001.1"/>
</dbReference>
<comment type="caution">
    <text evidence="6">The sequence shown here is derived from an EMBL/GenBank/DDBJ whole genome shotgun (WGS) entry which is preliminary data.</text>
</comment>
<evidence type="ECO:0000256" key="4">
    <source>
        <dbReference type="ARBA" id="ARBA00022842"/>
    </source>
</evidence>
<sequence length="271" mass="29971">MKQVTLCADDYGMHPRVSGAIVELIQQQRIQATSCLVTSPFWQASARSIAGIRAQADIGLHLNFTEGSGLSSTFANGLPGLGKMLAISQLRLLNSANLTEEIKAQFEAFTSATGFFPDFLDGHQHVHHLPQVRDALLKVLADYSLPDSFWVRSVHPMCSNTSNIKTRVIVHSGARAFRRQLQTHRIHHNQAFAGVYSLGPNQPFRHYMKHWLSHLKNSGLIMCHPALPAASNTIDHAEARLQEYSYLKSADFVSDCTANTVKLVRLSESAA</sequence>
<dbReference type="PANTHER" id="PTHR31609:SF1">
    <property type="entry name" value="CARBOHYDRATE DEACETYLASE"/>
    <property type="match status" value="1"/>
</dbReference>
<dbReference type="InterPro" id="IPR006879">
    <property type="entry name" value="YdjC-like"/>
</dbReference>
<dbReference type="PANTHER" id="PTHR31609">
    <property type="entry name" value="YDJC DEACETYLASE FAMILY MEMBER"/>
    <property type="match status" value="1"/>
</dbReference>
<evidence type="ECO:0000313" key="6">
    <source>
        <dbReference type="EMBL" id="MCW7553992.1"/>
    </source>
</evidence>
<dbReference type="EMBL" id="JAPFCC010000001">
    <property type="protein sequence ID" value="MCW7553992.1"/>
    <property type="molecule type" value="Genomic_DNA"/>
</dbReference>
<organism evidence="6 7">
    <name type="scientific">Endozoicomonas gorgoniicola</name>
    <dbReference type="NCBI Taxonomy" id="1234144"/>
    <lineage>
        <taxon>Bacteria</taxon>
        <taxon>Pseudomonadati</taxon>
        <taxon>Pseudomonadota</taxon>
        <taxon>Gammaproteobacteria</taxon>
        <taxon>Oceanospirillales</taxon>
        <taxon>Endozoicomonadaceae</taxon>
        <taxon>Endozoicomonas</taxon>
    </lineage>
</organism>